<reference evidence="1 2" key="1">
    <citation type="submission" date="2020-04" db="EMBL/GenBank/DDBJ databases">
        <authorList>
            <person name="Hogendoorn C."/>
        </authorList>
    </citation>
    <scope>NUCLEOTIDE SEQUENCE [LARGE SCALE GENOMIC DNA]</scope>
    <source>
        <strain evidence="1">COOX1</strain>
    </source>
</reference>
<dbReference type="Pfam" id="PF06277">
    <property type="entry name" value="EutA"/>
    <property type="match status" value="1"/>
</dbReference>
<organism evidence="1 2">
    <name type="scientific">Kyrpidia spormannii</name>
    <dbReference type="NCBI Taxonomy" id="2055160"/>
    <lineage>
        <taxon>Bacteria</taxon>
        <taxon>Bacillati</taxon>
        <taxon>Bacillota</taxon>
        <taxon>Bacilli</taxon>
        <taxon>Bacillales</taxon>
        <taxon>Alicyclobacillaceae</taxon>
        <taxon>Kyrpidia</taxon>
    </lineage>
</organism>
<dbReference type="PANTHER" id="PTHR32432:SF13">
    <property type="entry name" value="ETHANOLAMINE AMMONIA-LYASE REACTIVASE EUTA"/>
    <property type="match status" value="1"/>
</dbReference>
<dbReference type="InterPro" id="IPR009377">
    <property type="entry name" value="EutA"/>
</dbReference>
<evidence type="ECO:0000313" key="1">
    <source>
        <dbReference type="EMBL" id="CAB3395305.1"/>
    </source>
</evidence>
<dbReference type="EMBL" id="LR792683">
    <property type="protein sequence ID" value="CAB3395305.1"/>
    <property type="molecule type" value="Genomic_DNA"/>
</dbReference>
<dbReference type="PANTHER" id="PTHR32432">
    <property type="entry name" value="CELL DIVISION PROTEIN FTSA-RELATED"/>
    <property type="match status" value="1"/>
</dbReference>
<protein>
    <submittedName>
        <fullName evidence="1">Ethanolamine utilization protein</fullName>
    </submittedName>
</protein>
<proteinExistence type="predicted"/>
<accession>A0A6F9EFW3</accession>
<dbReference type="InterPro" id="IPR043129">
    <property type="entry name" value="ATPase_NBD"/>
</dbReference>
<sequence>MGGGEGKERQYQVDIRLGNGAPEGSSEPLGALFAVLRKGRLMKRKDAMTTVGIDLGTSTTKLVVSRLRLANTAGHTRIPRIEIVDRQVVYRSPLYRTPLLNDSLIDMAGVGEILNAEYRRAGITFADIDTGAVIITGETATRDNAREVVMFLADRAGDFVVATAGPDLEGILAGKGSGALEWSKRMNRTVANVDIGGGTANIALFSRGEVRGTCTLAIGGRVIEFERGVVRRVSPVLKKWMQVTDMRLEPGWRVDHSVEMLCRISDRLAGCLAGVLHQRVGPPERELLVGHPPNWVEPPDAWMVSGGVGGMIAALLDGSRSASSCKELVIERAWAEDGFADMGLPLAYSLVHEQSFADLERIPAGETTRATVIGAGTQSMEISGATVHVEAGRLPLRNVPVMAFTYDPEGVPEEDLRQVLARGKQIYDPGGENPPLALAVRGLSGRHFSDLQEAAEVFSRVLGEDLPGGEPAVLIMDGDVGKAFGQCLSAAGLKSLVCIDQIQAGDGDYVDIGEPVMESGAVPVAVKTLVLDGPREVKKR</sequence>
<evidence type="ECO:0000313" key="2">
    <source>
        <dbReference type="Proteomes" id="UP000502196"/>
    </source>
</evidence>
<dbReference type="SUPFAM" id="SSF53067">
    <property type="entry name" value="Actin-like ATPase domain"/>
    <property type="match status" value="1"/>
</dbReference>
<gene>
    <name evidence="1" type="ORF">COOX1_2845</name>
</gene>
<name>A0A6F9EFW3_9BACL</name>
<dbReference type="AlphaFoldDB" id="A0A6F9EFW3"/>
<dbReference type="Proteomes" id="UP000502196">
    <property type="component" value="Chromosome"/>
</dbReference>
<dbReference type="InterPro" id="IPR050696">
    <property type="entry name" value="FtsA/MreB"/>
</dbReference>